<protein>
    <submittedName>
        <fullName evidence="2">Uncharacterized protein</fullName>
    </submittedName>
</protein>
<dbReference type="Proteomes" id="UP000886595">
    <property type="component" value="Unassembled WGS sequence"/>
</dbReference>
<proteinExistence type="predicted"/>
<evidence type="ECO:0000256" key="1">
    <source>
        <dbReference type="SAM" id="MobiDB-lite"/>
    </source>
</evidence>
<accession>A0A8X7QL48</accession>
<feature type="region of interest" description="Disordered" evidence="1">
    <location>
        <begin position="93"/>
        <end position="137"/>
    </location>
</feature>
<gene>
    <name evidence="2" type="ORF">Bca52824_065120</name>
</gene>
<evidence type="ECO:0000313" key="3">
    <source>
        <dbReference type="Proteomes" id="UP000886595"/>
    </source>
</evidence>
<name>A0A8X7QL48_BRACI</name>
<dbReference type="EMBL" id="JAAMPC010000013">
    <property type="protein sequence ID" value="KAG2270565.1"/>
    <property type="molecule type" value="Genomic_DNA"/>
</dbReference>
<evidence type="ECO:0000313" key="2">
    <source>
        <dbReference type="EMBL" id="KAG2270565.1"/>
    </source>
</evidence>
<keyword evidence="3" id="KW-1185">Reference proteome</keyword>
<reference evidence="2 3" key="1">
    <citation type="submission" date="2020-02" db="EMBL/GenBank/DDBJ databases">
        <authorList>
            <person name="Ma Q."/>
            <person name="Huang Y."/>
            <person name="Song X."/>
            <person name="Pei D."/>
        </authorList>
    </citation>
    <scope>NUCLEOTIDE SEQUENCE [LARGE SCALE GENOMIC DNA]</scope>
    <source>
        <strain evidence="2">Sxm20200214</strain>
        <tissue evidence="2">Leaf</tissue>
    </source>
</reference>
<organism evidence="2 3">
    <name type="scientific">Brassica carinata</name>
    <name type="common">Ethiopian mustard</name>
    <name type="synonym">Abyssinian cabbage</name>
    <dbReference type="NCBI Taxonomy" id="52824"/>
    <lineage>
        <taxon>Eukaryota</taxon>
        <taxon>Viridiplantae</taxon>
        <taxon>Streptophyta</taxon>
        <taxon>Embryophyta</taxon>
        <taxon>Tracheophyta</taxon>
        <taxon>Spermatophyta</taxon>
        <taxon>Magnoliopsida</taxon>
        <taxon>eudicotyledons</taxon>
        <taxon>Gunneridae</taxon>
        <taxon>Pentapetalae</taxon>
        <taxon>rosids</taxon>
        <taxon>malvids</taxon>
        <taxon>Brassicales</taxon>
        <taxon>Brassicaceae</taxon>
        <taxon>Brassiceae</taxon>
        <taxon>Brassica</taxon>
    </lineage>
</organism>
<dbReference type="AlphaFoldDB" id="A0A8X7QL48"/>
<sequence>MVILIDTKRRIDPARLGKGHEVQSMETRVDPTRPFGPSYARSRSHWWGVVKDVSAPEVEVQPSVSSTTLVRVVYAEPAPESMPPLAKRSIVVGLPAPSNTPTGLPKSRKRPSANPYAAKKRKCADAGPLPTKASSLGSASRIAPRYNQYTSYFGSIWGNSGRD</sequence>
<comment type="caution">
    <text evidence="2">The sequence shown here is derived from an EMBL/GenBank/DDBJ whole genome shotgun (WGS) entry which is preliminary data.</text>
</comment>